<dbReference type="KEGG" id="lak:106161327"/>
<evidence type="ECO:0000256" key="6">
    <source>
        <dbReference type="ARBA" id="ARBA00022679"/>
    </source>
</evidence>
<evidence type="ECO:0000256" key="8">
    <source>
        <dbReference type="ARBA" id="ARBA00022694"/>
    </source>
</evidence>
<dbReference type="FunFam" id="3.30.1960.10:FF:000001">
    <property type="entry name" value="tRNA wybutosine-synthesizing protein 3 homolog"/>
    <property type="match status" value="1"/>
</dbReference>
<comment type="function">
    <text evidence="9">Probable S-adenosyl-L-methionine-dependent methyltransferase that acts as a component of the wybutosine biosynthesis pathway. Wybutosine is a hyper modified guanosine with a tricyclic base found at the 3'-position adjacent to the anticodon of eukaryotic phenylalanine tRNA.</text>
</comment>
<reference evidence="15" key="1">
    <citation type="submission" date="2025-08" db="UniProtKB">
        <authorList>
            <consortium name="RefSeq"/>
        </authorList>
    </citation>
    <scope>IDENTIFICATION</scope>
    <source>
        <tissue evidence="15">Gonads</tissue>
    </source>
</reference>
<organism evidence="14 15">
    <name type="scientific">Lingula anatina</name>
    <name type="common">Brachiopod</name>
    <name type="synonym">Lingula unguis</name>
    <dbReference type="NCBI Taxonomy" id="7574"/>
    <lineage>
        <taxon>Eukaryota</taxon>
        <taxon>Metazoa</taxon>
        <taxon>Spiralia</taxon>
        <taxon>Lophotrochozoa</taxon>
        <taxon>Brachiopoda</taxon>
        <taxon>Linguliformea</taxon>
        <taxon>Lingulata</taxon>
        <taxon>Lingulida</taxon>
        <taxon>Linguloidea</taxon>
        <taxon>Lingulidae</taxon>
        <taxon>Lingula</taxon>
    </lineage>
</organism>
<dbReference type="InterPro" id="IPR036602">
    <property type="entry name" value="tRNA_yW-synthesising-like_sf"/>
</dbReference>
<accession>A0A1S3I678</accession>
<dbReference type="PANTHER" id="PTHR48418">
    <property type="entry name" value="TRNA WYBUTOSINE-SYNTHESIZING PROTEIN 3"/>
    <property type="match status" value="1"/>
</dbReference>
<dbReference type="Proteomes" id="UP000085678">
    <property type="component" value="Unplaced"/>
</dbReference>
<evidence type="ECO:0000256" key="5">
    <source>
        <dbReference type="ARBA" id="ARBA00022603"/>
    </source>
</evidence>
<dbReference type="GO" id="GO:0032259">
    <property type="term" value="P:methylation"/>
    <property type="evidence" value="ECO:0007669"/>
    <property type="project" value="UniProtKB-KW"/>
</dbReference>
<evidence type="ECO:0000256" key="3">
    <source>
        <dbReference type="ARBA" id="ARBA00012750"/>
    </source>
</evidence>
<dbReference type="Gene3D" id="3.30.1960.10">
    <property type="entry name" value="tRNA wybutosine-synthesizing-like"/>
    <property type="match status" value="1"/>
</dbReference>
<keyword evidence="8" id="KW-0819">tRNA processing</keyword>
<evidence type="ECO:0000256" key="4">
    <source>
        <dbReference type="ARBA" id="ARBA00016536"/>
    </source>
</evidence>
<evidence type="ECO:0000256" key="9">
    <source>
        <dbReference type="ARBA" id="ARBA00025378"/>
    </source>
</evidence>
<evidence type="ECO:0000313" key="15">
    <source>
        <dbReference type="RefSeq" id="XP_013393713.1"/>
    </source>
</evidence>
<proteinExistence type="inferred from homology"/>
<dbReference type="EC" id="2.1.1.282" evidence="3"/>
<sequence length="266" mass="30160">MEMKYKCSGKVSENDVYFDKHKEQCLKATDLSRKGSIDAPIKELVQHINNCKQYFTTSSCSGRTILFQKASEFEKQGCKWLYVSHEPATVEPVVLKLTNLQDDVYFKFEPFVLHVQCRTLTDATKLHAVAVASGFRNSGISIGRKGKIIMAVRSTHSMEVPIALGGQLLVTEKYIGELVTLANKRMAENQRRIERFFETVKSMDSMKLSGREDGCVSGNGAEMNREKEKRREEQATLTKTDNSDSVSPFLPEDEEYNISLWDEQPP</sequence>
<comment type="similarity">
    <text evidence="2">Belongs to the TYW3 family.</text>
</comment>
<feature type="compositionally biased region" description="Basic and acidic residues" evidence="12">
    <location>
        <begin position="223"/>
        <end position="234"/>
    </location>
</feature>
<dbReference type="SUPFAM" id="SSF111278">
    <property type="entry name" value="SSo0622-like"/>
    <property type="match status" value="1"/>
</dbReference>
<dbReference type="GeneID" id="106161327"/>
<dbReference type="GO" id="GO:0008033">
    <property type="term" value="P:tRNA processing"/>
    <property type="evidence" value="ECO:0007669"/>
    <property type="project" value="UniProtKB-KW"/>
</dbReference>
<comment type="pathway">
    <text evidence="1">tRNA modification; wybutosine-tRNA(Phe) biosynthesis.</text>
</comment>
<evidence type="ECO:0000256" key="1">
    <source>
        <dbReference type="ARBA" id="ARBA00004797"/>
    </source>
</evidence>
<feature type="domain" description="tRNA wybutosine-synthesizing protein" evidence="13">
    <location>
        <begin position="21"/>
        <end position="201"/>
    </location>
</feature>
<evidence type="ECO:0000259" key="13">
    <source>
        <dbReference type="Pfam" id="PF02676"/>
    </source>
</evidence>
<evidence type="ECO:0000256" key="12">
    <source>
        <dbReference type="SAM" id="MobiDB-lite"/>
    </source>
</evidence>
<evidence type="ECO:0000256" key="10">
    <source>
        <dbReference type="ARBA" id="ARBA00030554"/>
    </source>
</evidence>
<gene>
    <name evidence="15" type="primary">LOC106161327</name>
</gene>
<keyword evidence="6" id="KW-0808">Transferase</keyword>
<evidence type="ECO:0000256" key="2">
    <source>
        <dbReference type="ARBA" id="ARBA00008569"/>
    </source>
</evidence>
<keyword evidence="14" id="KW-1185">Reference proteome</keyword>
<dbReference type="GO" id="GO:0008168">
    <property type="term" value="F:methyltransferase activity"/>
    <property type="evidence" value="ECO:0007669"/>
    <property type="project" value="UniProtKB-KW"/>
</dbReference>
<dbReference type="InParanoid" id="A0A1S3I678"/>
<dbReference type="Pfam" id="PF02676">
    <property type="entry name" value="TYW3"/>
    <property type="match status" value="1"/>
</dbReference>
<dbReference type="AlphaFoldDB" id="A0A1S3I678"/>
<evidence type="ECO:0000256" key="7">
    <source>
        <dbReference type="ARBA" id="ARBA00022691"/>
    </source>
</evidence>
<dbReference type="InterPro" id="IPR003827">
    <property type="entry name" value="tRNA_yW-synthesising"/>
</dbReference>
<comment type="catalytic activity">
    <reaction evidence="11">
        <text>4-demethyl-7-[(3S)-3-amino-3-carboxypropyl]wyosine(37) in tRNA(Phe) + S-adenosyl-L-methionine = 7-[(3S)-3-amino-3-carboxypropyl]wyosine(37) in tRNA(Phe) + S-adenosyl-L-homocysteine + H(+)</text>
        <dbReference type="Rhea" id="RHEA:36635"/>
        <dbReference type="Rhea" id="RHEA-COMP:10378"/>
        <dbReference type="Rhea" id="RHEA-COMP:10379"/>
        <dbReference type="ChEBI" id="CHEBI:15378"/>
        <dbReference type="ChEBI" id="CHEBI:57856"/>
        <dbReference type="ChEBI" id="CHEBI:59789"/>
        <dbReference type="ChEBI" id="CHEBI:73543"/>
        <dbReference type="ChEBI" id="CHEBI:73550"/>
        <dbReference type="EC" id="2.1.1.282"/>
    </reaction>
</comment>
<dbReference type="PANTHER" id="PTHR48418:SF1">
    <property type="entry name" value="TRNA WYBUTOSINE-SYNTHESIZING PROTEIN 3"/>
    <property type="match status" value="1"/>
</dbReference>
<keyword evidence="7" id="KW-0949">S-adenosyl-L-methionine</keyword>
<evidence type="ECO:0000313" key="14">
    <source>
        <dbReference type="Proteomes" id="UP000085678"/>
    </source>
</evidence>
<dbReference type="UniPathway" id="UPA00375"/>
<protein>
    <recommendedName>
        <fullName evidence="4">tRNA wybutosine-synthesizing protein 3 homolog</fullName>
        <ecNumber evidence="3">2.1.1.282</ecNumber>
    </recommendedName>
    <alternativeName>
        <fullName evidence="10">tRNA(Phe) 7-((3-amino-3-carboxypropyl)-4-demethylwyosine(37)-N(4))-methyltransferase</fullName>
    </alternativeName>
</protein>
<feature type="compositionally biased region" description="Polar residues" evidence="12">
    <location>
        <begin position="235"/>
        <end position="246"/>
    </location>
</feature>
<keyword evidence="5" id="KW-0489">Methyltransferase</keyword>
<dbReference type="STRING" id="7574.A0A1S3I678"/>
<feature type="region of interest" description="Disordered" evidence="12">
    <location>
        <begin position="208"/>
        <end position="266"/>
    </location>
</feature>
<dbReference type="OMA" id="TWLYVSH"/>
<dbReference type="OrthoDB" id="263283at2759"/>
<name>A0A1S3I678_LINAN</name>
<dbReference type="RefSeq" id="XP_013393713.1">
    <property type="nucleotide sequence ID" value="XM_013538259.1"/>
</dbReference>
<evidence type="ECO:0000256" key="11">
    <source>
        <dbReference type="ARBA" id="ARBA00049202"/>
    </source>
</evidence>